<gene>
    <name evidence="2" type="ORF">E5288_WYG017883</name>
</gene>
<evidence type="ECO:0000256" key="1">
    <source>
        <dbReference type="SAM" id="MobiDB-lite"/>
    </source>
</evidence>
<feature type="region of interest" description="Disordered" evidence="1">
    <location>
        <begin position="74"/>
        <end position="94"/>
    </location>
</feature>
<feature type="compositionally biased region" description="Low complexity" evidence="1">
    <location>
        <begin position="255"/>
        <end position="264"/>
    </location>
</feature>
<keyword evidence="3" id="KW-1185">Reference proteome</keyword>
<proteinExistence type="predicted"/>
<reference evidence="2" key="1">
    <citation type="submission" date="2019-10" db="EMBL/GenBank/DDBJ databases">
        <title>The sequence and de novo assembly of the wild yak genome.</title>
        <authorList>
            <person name="Liu Y."/>
        </authorList>
    </citation>
    <scope>NUCLEOTIDE SEQUENCE [LARGE SCALE GENOMIC DNA]</scope>
    <source>
        <strain evidence="2">WY2019</strain>
    </source>
</reference>
<evidence type="ECO:0000313" key="2">
    <source>
        <dbReference type="EMBL" id="MXQ96945.1"/>
    </source>
</evidence>
<protein>
    <submittedName>
        <fullName evidence="2">Uncharacterized protein</fullName>
    </submittedName>
</protein>
<feature type="compositionally biased region" description="Basic and acidic residues" evidence="1">
    <location>
        <begin position="336"/>
        <end position="345"/>
    </location>
</feature>
<feature type="compositionally biased region" description="Polar residues" evidence="1">
    <location>
        <begin position="291"/>
        <end position="300"/>
    </location>
</feature>
<feature type="compositionally biased region" description="Gly residues" evidence="1">
    <location>
        <begin position="551"/>
        <end position="560"/>
    </location>
</feature>
<dbReference type="Proteomes" id="UP000322234">
    <property type="component" value="Unassembled WGS sequence"/>
</dbReference>
<sequence>MTAVKTVHDTTMPRHTALILSPCGARPLRRPLQEVSTCLGSARVRTLTKHCRAPCGAQHVGSWGKPGERRCEQTQTRVPSGSPSVELPTPAPRRPASIGKTALGVGILDAAFLLLADHLGPPERTLPLQQKGGSKKQTLGLGVCETFTLRVHEARGRGGAGILRNNPSGELPVQHPSPLAGCIFPHPPEHGYWRTARTAFRGTVTLHLTFASGGKAGCEVNTGPDWQCRRAADAQTPQGPLTTHVDTVTQRQDSPDPTVSSDSTAQNLAASSDRTAQTQRCPQDGPDLTVYSDSTAQTRPCPQDGPDLVVSSDSMAQIRPCPQDGPDPAVSSGWPRPDRVLRQHGPDPAVSSRWPRPGRVLRQHGPDPAVSSDSMAQTWPCPQTAWPRPGRVLRMAQTQLCPQTAWPRSSRVLRMAQTRQCPQDGPDLAVSSDSMAQIRPCPQDGPDLAMSSGWPRPDWPLPGLLLPCSPAGRGIDRAVWSGAAQRKHPTSIIVFSGTTAGTVNLPEQESCPKGKPNHKYFPFHSSGLFLQQLRKNGLNGPGLRQEVARGLGNGDTGVGP</sequence>
<name>A0A6B0S4W8_9CETA</name>
<comment type="caution">
    <text evidence="2">The sequence shown here is derived from an EMBL/GenBank/DDBJ whole genome shotgun (WGS) entry which is preliminary data.</text>
</comment>
<feature type="region of interest" description="Disordered" evidence="1">
    <location>
        <begin position="232"/>
        <end position="383"/>
    </location>
</feature>
<evidence type="ECO:0000313" key="3">
    <source>
        <dbReference type="Proteomes" id="UP000322234"/>
    </source>
</evidence>
<feature type="compositionally biased region" description="Polar residues" evidence="1">
    <location>
        <begin position="265"/>
        <end position="281"/>
    </location>
</feature>
<dbReference type="AlphaFoldDB" id="A0A6B0S4W8"/>
<feature type="compositionally biased region" description="Polar residues" evidence="1">
    <location>
        <begin position="74"/>
        <end position="83"/>
    </location>
</feature>
<accession>A0A6B0S4W8</accession>
<dbReference type="EMBL" id="VBQZ03000177">
    <property type="protein sequence ID" value="MXQ96945.1"/>
    <property type="molecule type" value="Genomic_DNA"/>
</dbReference>
<organism evidence="2 3">
    <name type="scientific">Bos mutus</name>
    <name type="common">wild yak</name>
    <dbReference type="NCBI Taxonomy" id="72004"/>
    <lineage>
        <taxon>Eukaryota</taxon>
        <taxon>Metazoa</taxon>
        <taxon>Chordata</taxon>
        <taxon>Craniata</taxon>
        <taxon>Vertebrata</taxon>
        <taxon>Euteleostomi</taxon>
        <taxon>Mammalia</taxon>
        <taxon>Eutheria</taxon>
        <taxon>Laurasiatheria</taxon>
        <taxon>Artiodactyla</taxon>
        <taxon>Ruminantia</taxon>
        <taxon>Pecora</taxon>
        <taxon>Bovidae</taxon>
        <taxon>Bovinae</taxon>
        <taxon>Bos</taxon>
    </lineage>
</organism>
<feature type="compositionally biased region" description="Polar residues" evidence="1">
    <location>
        <begin position="371"/>
        <end position="381"/>
    </location>
</feature>
<feature type="region of interest" description="Disordered" evidence="1">
    <location>
        <begin position="540"/>
        <end position="560"/>
    </location>
</feature>
<feature type="compositionally biased region" description="Polar residues" evidence="1">
    <location>
        <begin position="235"/>
        <end position="252"/>
    </location>
</feature>